<proteinExistence type="predicted"/>
<name>A0AAE0WRV4_9PEZI</name>
<organism evidence="2 3">
    <name type="scientific">Recurvomyces mirabilis</name>
    <dbReference type="NCBI Taxonomy" id="574656"/>
    <lineage>
        <taxon>Eukaryota</taxon>
        <taxon>Fungi</taxon>
        <taxon>Dikarya</taxon>
        <taxon>Ascomycota</taxon>
        <taxon>Pezizomycotina</taxon>
        <taxon>Dothideomycetes</taxon>
        <taxon>Dothideomycetidae</taxon>
        <taxon>Mycosphaerellales</taxon>
        <taxon>Teratosphaeriaceae</taxon>
        <taxon>Recurvomyces</taxon>
    </lineage>
</organism>
<evidence type="ECO:0000259" key="1">
    <source>
        <dbReference type="Pfam" id="PF10263"/>
    </source>
</evidence>
<gene>
    <name evidence="2" type="ORF">LTR78_003453</name>
</gene>
<feature type="domain" description="SprT-like" evidence="1">
    <location>
        <begin position="156"/>
        <end position="196"/>
    </location>
</feature>
<dbReference type="Pfam" id="PF10263">
    <property type="entry name" value="SprT-like"/>
    <property type="match status" value="1"/>
</dbReference>
<accession>A0AAE0WRV4</accession>
<keyword evidence="3" id="KW-1185">Reference proteome</keyword>
<evidence type="ECO:0000313" key="3">
    <source>
        <dbReference type="Proteomes" id="UP001274830"/>
    </source>
</evidence>
<dbReference type="InterPro" id="IPR006640">
    <property type="entry name" value="SprT-like_domain"/>
</dbReference>
<evidence type="ECO:0000313" key="2">
    <source>
        <dbReference type="EMBL" id="KAK3676678.1"/>
    </source>
</evidence>
<dbReference type="Proteomes" id="UP001274830">
    <property type="component" value="Unassembled WGS sequence"/>
</dbReference>
<dbReference type="AlphaFoldDB" id="A0AAE0WRV4"/>
<reference evidence="2" key="1">
    <citation type="submission" date="2023-07" db="EMBL/GenBank/DDBJ databases">
        <title>Black Yeasts Isolated from many extreme environments.</title>
        <authorList>
            <person name="Coleine C."/>
            <person name="Stajich J.E."/>
            <person name="Selbmann L."/>
        </authorList>
    </citation>
    <scope>NUCLEOTIDE SEQUENCE</scope>
    <source>
        <strain evidence="2">CCFEE 5485</strain>
    </source>
</reference>
<protein>
    <recommendedName>
        <fullName evidence="1">SprT-like domain-containing protein</fullName>
    </recommendedName>
</protein>
<comment type="caution">
    <text evidence="2">The sequence shown here is derived from an EMBL/GenBank/DDBJ whole genome shotgun (WGS) entry which is preliminary data.</text>
</comment>
<sequence>MTLPGWTKSITTLFRDQHRPVGKGLAQLSHRPKDLVDLIRGQLNQPRKSWSERKKQAWDGVRMWRRGYEFTKEDPSEMAMIRLVGILDDLLFGSSLGSSIRFQWKWFGLPSHADQIALGATTTAFDSSVDGCIADVWMHPEPHPPLGYSAGDFETVLFETLLHEMCHAYLGLYACRDGHGRAWRALGASIDEAMGRIVGMNTRCGDTKARLFKVVDAW</sequence>
<dbReference type="GO" id="GO:0006950">
    <property type="term" value="P:response to stress"/>
    <property type="evidence" value="ECO:0007669"/>
    <property type="project" value="UniProtKB-ARBA"/>
</dbReference>
<dbReference type="EMBL" id="JAUTXT010000009">
    <property type="protein sequence ID" value="KAK3676678.1"/>
    <property type="molecule type" value="Genomic_DNA"/>
</dbReference>